<feature type="transmembrane region" description="Helical" evidence="2">
    <location>
        <begin position="6"/>
        <end position="26"/>
    </location>
</feature>
<keyword evidence="2" id="KW-0812">Transmembrane</keyword>
<evidence type="ECO:0000256" key="1">
    <source>
        <dbReference type="SAM" id="MobiDB-lite"/>
    </source>
</evidence>
<gene>
    <name evidence="3" type="ORF">AT746_02780</name>
</gene>
<name>A0A0U3B6N2_9ALTE</name>
<dbReference type="RefSeq" id="WP_062476105.1">
    <property type="nucleotide sequence ID" value="NZ_CP013650.1"/>
</dbReference>
<evidence type="ECO:0000313" key="3">
    <source>
        <dbReference type="EMBL" id="ALS97301.1"/>
    </source>
</evidence>
<organism evidence="3 4">
    <name type="scientific">Lacimicrobium alkaliphilum</name>
    <dbReference type="NCBI Taxonomy" id="1526571"/>
    <lineage>
        <taxon>Bacteria</taxon>
        <taxon>Pseudomonadati</taxon>
        <taxon>Pseudomonadota</taxon>
        <taxon>Gammaproteobacteria</taxon>
        <taxon>Alteromonadales</taxon>
        <taxon>Alteromonadaceae</taxon>
        <taxon>Lacimicrobium</taxon>
    </lineage>
</organism>
<keyword evidence="4" id="KW-1185">Reference proteome</keyword>
<dbReference type="OrthoDB" id="6401105at2"/>
<protein>
    <submittedName>
        <fullName evidence="3">Uncharacterized protein</fullName>
    </submittedName>
</protein>
<dbReference type="EMBL" id="CP013650">
    <property type="protein sequence ID" value="ALS97301.1"/>
    <property type="molecule type" value="Genomic_DNA"/>
</dbReference>
<feature type="region of interest" description="Disordered" evidence="1">
    <location>
        <begin position="86"/>
        <end position="115"/>
    </location>
</feature>
<sequence length="230" mass="25643">MDSFDLILIVTGALLILVGLGLFIFGKKDGNKNYLEGFGIKLDVSNPSIILIVAGVGLLLAPRLLPANKPAMGDTSSPLQHIVTEPQQQQSEFVTEKSTGQDNTGKEPPKQQPRHFMPQGYWQLNDYQESGVALPNVQGSISFANDSEQKRSWQANLIFMDMWGNMASYSYQGQIWVDPEGRYFISLLASNDPGFIAQPRAPLELMMEQGNMLHLAYSYRGTDILMHFMQ</sequence>
<evidence type="ECO:0000313" key="4">
    <source>
        <dbReference type="Proteomes" id="UP000068447"/>
    </source>
</evidence>
<accession>A0A0U3B6N2</accession>
<feature type="transmembrane region" description="Helical" evidence="2">
    <location>
        <begin position="47"/>
        <end position="65"/>
    </location>
</feature>
<keyword evidence="2" id="KW-1133">Transmembrane helix</keyword>
<dbReference type="KEGG" id="lal:AT746_02780"/>
<feature type="compositionally biased region" description="Polar residues" evidence="1">
    <location>
        <begin position="86"/>
        <end position="103"/>
    </location>
</feature>
<dbReference type="AlphaFoldDB" id="A0A0U3B6N2"/>
<evidence type="ECO:0000256" key="2">
    <source>
        <dbReference type="SAM" id="Phobius"/>
    </source>
</evidence>
<keyword evidence="2" id="KW-0472">Membrane</keyword>
<reference evidence="3 4" key="1">
    <citation type="submission" date="2015-12" db="EMBL/GenBank/DDBJ databases">
        <title>Complete genome of Lacimicrobium alkaliphilum KCTC 32984.</title>
        <authorList>
            <person name="Kim S.-G."/>
            <person name="Lee Y.-J."/>
        </authorList>
    </citation>
    <scope>NUCLEOTIDE SEQUENCE [LARGE SCALE GENOMIC DNA]</scope>
    <source>
        <strain evidence="3 4">YelD216</strain>
    </source>
</reference>
<dbReference type="Proteomes" id="UP000068447">
    <property type="component" value="Chromosome"/>
</dbReference>
<proteinExistence type="predicted"/>